<dbReference type="Gene3D" id="1.20.930.20">
    <property type="entry name" value="Adaptor protein Cbl, N-terminal domain"/>
    <property type="match status" value="1"/>
</dbReference>
<feature type="compositionally biased region" description="Basic and acidic residues" evidence="1">
    <location>
        <begin position="60"/>
        <end position="72"/>
    </location>
</feature>
<feature type="compositionally biased region" description="Acidic residues" evidence="1">
    <location>
        <begin position="130"/>
        <end position="140"/>
    </location>
</feature>
<dbReference type="AlphaFoldDB" id="D8PM57"/>
<dbReference type="InParanoid" id="D8PM57"/>
<name>D8PM57_SCHCM</name>
<protein>
    <submittedName>
        <fullName evidence="2">Expressed protein</fullName>
    </submittedName>
</protein>
<feature type="region of interest" description="Disordered" evidence="1">
    <location>
        <begin position="1"/>
        <end position="140"/>
    </location>
</feature>
<feature type="compositionally biased region" description="Polar residues" evidence="1">
    <location>
        <begin position="108"/>
        <end position="124"/>
    </location>
</feature>
<evidence type="ECO:0000256" key="1">
    <source>
        <dbReference type="SAM" id="MobiDB-lite"/>
    </source>
</evidence>
<dbReference type="RefSeq" id="XP_003037698.1">
    <property type="nucleotide sequence ID" value="XM_003037652.1"/>
</dbReference>
<dbReference type="STRING" id="578458.D8PM57"/>
<gene>
    <name evidence="2" type="ORF">SCHCODRAFT_84331</name>
</gene>
<proteinExistence type="predicted"/>
<dbReference type="CDD" id="cd21037">
    <property type="entry name" value="MLKL_NTD"/>
    <property type="match status" value="1"/>
</dbReference>
<keyword evidence="3" id="KW-1185">Reference proteome</keyword>
<dbReference type="Proteomes" id="UP000007431">
    <property type="component" value="Unassembled WGS sequence"/>
</dbReference>
<dbReference type="InterPro" id="IPR059179">
    <property type="entry name" value="MLKL-like_MCAfunc"/>
</dbReference>
<reference evidence="2 3" key="1">
    <citation type="journal article" date="2010" name="Nat. Biotechnol.">
        <title>Genome sequence of the model mushroom Schizophyllum commune.</title>
        <authorList>
            <person name="Ohm R.A."/>
            <person name="de Jong J.F."/>
            <person name="Lugones L.G."/>
            <person name="Aerts A."/>
            <person name="Kothe E."/>
            <person name="Stajich J.E."/>
            <person name="de Vries R.P."/>
            <person name="Record E."/>
            <person name="Levasseur A."/>
            <person name="Baker S.E."/>
            <person name="Bartholomew K.A."/>
            <person name="Coutinho P.M."/>
            <person name="Erdmann S."/>
            <person name="Fowler T.J."/>
            <person name="Gathman A.C."/>
            <person name="Lombard V."/>
            <person name="Henrissat B."/>
            <person name="Knabe N."/>
            <person name="Kuees U."/>
            <person name="Lilly W.W."/>
            <person name="Lindquist E."/>
            <person name="Lucas S."/>
            <person name="Magnuson J.K."/>
            <person name="Piumi F."/>
            <person name="Raudaskoski M."/>
            <person name="Salamov A."/>
            <person name="Schmutz J."/>
            <person name="Schwarze F.W.M.R."/>
            <person name="vanKuyk P.A."/>
            <person name="Horton J.S."/>
            <person name="Grigoriev I.V."/>
            <person name="Woesten H.A.B."/>
        </authorList>
    </citation>
    <scope>NUCLEOTIDE SEQUENCE [LARGE SCALE GENOMIC DNA]</scope>
    <source>
        <strain evidence="3">H4-8 / FGSC 9210</strain>
    </source>
</reference>
<dbReference type="OrthoDB" id="3268478at2759"/>
<feature type="compositionally biased region" description="Pro residues" evidence="1">
    <location>
        <begin position="411"/>
        <end position="423"/>
    </location>
</feature>
<dbReference type="InterPro" id="IPR036537">
    <property type="entry name" value="Adaptor_Cbl_N_dom_sf"/>
</dbReference>
<accession>D8PM57</accession>
<dbReference type="GO" id="GO:0007166">
    <property type="term" value="P:cell surface receptor signaling pathway"/>
    <property type="evidence" value="ECO:0007669"/>
    <property type="project" value="InterPro"/>
</dbReference>
<dbReference type="HOGENOM" id="CLU_515005_0_0_1"/>
<feature type="region of interest" description="Disordered" evidence="1">
    <location>
        <begin position="388"/>
        <end position="427"/>
    </location>
</feature>
<dbReference type="GeneID" id="9595129"/>
<feature type="compositionally biased region" description="Low complexity" evidence="1">
    <location>
        <begin position="96"/>
        <end position="107"/>
    </location>
</feature>
<evidence type="ECO:0000313" key="2">
    <source>
        <dbReference type="EMBL" id="EFJ02796.1"/>
    </source>
</evidence>
<feature type="compositionally biased region" description="Polar residues" evidence="1">
    <location>
        <begin position="42"/>
        <end position="59"/>
    </location>
</feature>
<dbReference type="EMBL" id="GL377302">
    <property type="protein sequence ID" value="EFJ02796.1"/>
    <property type="molecule type" value="Genomic_DNA"/>
</dbReference>
<dbReference type="KEGG" id="scm:SCHCO_02489501"/>
<evidence type="ECO:0000313" key="3">
    <source>
        <dbReference type="Proteomes" id="UP000007431"/>
    </source>
</evidence>
<organism evidence="3">
    <name type="scientific">Schizophyllum commune (strain H4-8 / FGSC 9210)</name>
    <name type="common">Split gill fungus</name>
    <dbReference type="NCBI Taxonomy" id="578458"/>
    <lineage>
        <taxon>Eukaryota</taxon>
        <taxon>Fungi</taxon>
        <taxon>Dikarya</taxon>
        <taxon>Basidiomycota</taxon>
        <taxon>Agaricomycotina</taxon>
        <taxon>Agaricomycetes</taxon>
        <taxon>Agaricomycetidae</taxon>
        <taxon>Agaricales</taxon>
        <taxon>Schizophyllaceae</taxon>
        <taxon>Schizophyllum</taxon>
    </lineage>
</organism>
<dbReference type="VEuPathDB" id="FungiDB:SCHCODRAFT_02489501"/>
<sequence>MAPIDGQRNSRIQAMLPSISRSASYRKHGRARGDASPAMPSLTMTSSHLLDSQESTTQDKASKKPEERRPDSPIRWTDMIPPSLSLPSHLNESDSDSPSAPTPSDSDQGQATSDASETSTTPTDGRTPDEADCLEEEAESELGDLFDSVKHCVATAVDTLVDYGPDILQDVLEHSGELLGLVPVPGLGTAAKTLLIILRETKKVRKNRSECMHLTQRCALLLIDVRSCLDQLGDDLAEELSDAVARVTRKMLEIQMFLTKKNDSAYFTRLKGSSDLAVDIQQYTRQLDAAMASFSTSVKFLMLRQIRVLHANKEKLPASSSWRASELAAQAADLIQRGKIATTSADVTTLFGENFGGPCSSRASSARTMPGNLTVVIPPCDATIPPDCSPCSSTSTEKDCGSRAPSQAPEADPPATPTTPGSPPLQMGVVDTARKVWLGDARTSWLGNPADTTVRYPSLSPAQIARIKARLRGEMREFDMQEKLAELRIFIDLAVQMRGALLDFLAEEGSHIPLALRALSHLRVTELSE</sequence>